<dbReference type="AlphaFoldDB" id="A0A8J6BIM2"/>
<evidence type="ECO:0000256" key="2">
    <source>
        <dbReference type="ARBA" id="ARBA00023295"/>
    </source>
</evidence>
<keyword evidence="1" id="KW-0378">Hydrolase</keyword>
<accession>A0A8J6BIM2</accession>
<feature type="chain" id="PRO_5035271536" description="Glycoside hydrolase family 19 catalytic domain-containing protein" evidence="3">
    <location>
        <begin position="23"/>
        <end position="130"/>
    </location>
</feature>
<dbReference type="PANTHER" id="PTHR22595:SF96">
    <property type="entry name" value="CHITINASE"/>
    <property type="match status" value="1"/>
</dbReference>
<organism evidence="5 6">
    <name type="scientific">Zizania palustris</name>
    <name type="common">Northern wild rice</name>
    <dbReference type="NCBI Taxonomy" id="103762"/>
    <lineage>
        <taxon>Eukaryota</taxon>
        <taxon>Viridiplantae</taxon>
        <taxon>Streptophyta</taxon>
        <taxon>Embryophyta</taxon>
        <taxon>Tracheophyta</taxon>
        <taxon>Spermatophyta</taxon>
        <taxon>Magnoliopsida</taxon>
        <taxon>Liliopsida</taxon>
        <taxon>Poales</taxon>
        <taxon>Poaceae</taxon>
        <taxon>BOP clade</taxon>
        <taxon>Oryzoideae</taxon>
        <taxon>Oryzeae</taxon>
        <taxon>Zizaniinae</taxon>
        <taxon>Zizania</taxon>
    </lineage>
</organism>
<sequence length="130" mass="14205">MRSMRAAMFIAAAVGTPLGGGASGGEEAQGRREGVIKRWECSGSWFCCNEEKIVYQVEDLFSKRKDPLAHATGFWYQDFITAAALFEHRGFGTTGGKDLGMREIAAFLGHVDTVLQLVVHWLGGFATTMN</sequence>
<evidence type="ECO:0000256" key="3">
    <source>
        <dbReference type="SAM" id="SignalP"/>
    </source>
</evidence>
<evidence type="ECO:0000259" key="4">
    <source>
        <dbReference type="Pfam" id="PF00182"/>
    </source>
</evidence>
<dbReference type="PANTHER" id="PTHR22595">
    <property type="entry name" value="CHITINASE-RELATED"/>
    <property type="match status" value="1"/>
</dbReference>
<name>A0A8J6BIM2_ZIZPA</name>
<dbReference type="GO" id="GO:0004568">
    <property type="term" value="F:chitinase activity"/>
    <property type="evidence" value="ECO:0007669"/>
    <property type="project" value="InterPro"/>
</dbReference>
<dbReference type="InterPro" id="IPR000726">
    <property type="entry name" value="Glyco_hydro_19_cat"/>
</dbReference>
<dbReference type="EMBL" id="JAAALK010000082">
    <property type="protein sequence ID" value="KAG8087929.1"/>
    <property type="molecule type" value="Genomic_DNA"/>
</dbReference>
<proteinExistence type="predicted"/>
<dbReference type="Pfam" id="PF00182">
    <property type="entry name" value="Glyco_hydro_19"/>
    <property type="match status" value="1"/>
</dbReference>
<feature type="domain" description="Glycoside hydrolase family 19 catalytic" evidence="4">
    <location>
        <begin position="57"/>
        <end position="111"/>
    </location>
</feature>
<protein>
    <recommendedName>
        <fullName evidence="4">Glycoside hydrolase family 19 catalytic domain-containing protein</fullName>
    </recommendedName>
</protein>
<dbReference type="OrthoDB" id="1717832at2759"/>
<keyword evidence="6" id="KW-1185">Reference proteome</keyword>
<gene>
    <name evidence="5" type="ORF">GUJ93_ZPchr0010g10660</name>
</gene>
<dbReference type="Proteomes" id="UP000729402">
    <property type="component" value="Unassembled WGS sequence"/>
</dbReference>
<reference evidence="5" key="2">
    <citation type="submission" date="2021-02" db="EMBL/GenBank/DDBJ databases">
        <authorList>
            <person name="Kimball J.A."/>
            <person name="Haas M.W."/>
            <person name="Macchietto M."/>
            <person name="Kono T."/>
            <person name="Duquette J."/>
            <person name="Shao M."/>
        </authorList>
    </citation>
    <scope>NUCLEOTIDE SEQUENCE</scope>
    <source>
        <tissue evidence="5">Fresh leaf tissue</tissue>
    </source>
</reference>
<dbReference type="GO" id="GO:0016998">
    <property type="term" value="P:cell wall macromolecule catabolic process"/>
    <property type="evidence" value="ECO:0007669"/>
    <property type="project" value="InterPro"/>
</dbReference>
<dbReference type="GO" id="GO:0006032">
    <property type="term" value="P:chitin catabolic process"/>
    <property type="evidence" value="ECO:0007669"/>
    <property type="project" value="InterPro"/>
</dbReference>
<evidence type="ECO:0000313" key="5">
    <source>
        <dbReference type="EMBL" id="KAG8087929.1"/>
    </source>
</evidence>
<comment type="caution">
    <text evidence="5">The sequence shown here is derived from an EMBL/GenBank/DDBJ whole genome shotgun (WGS) entry which is preliminary data.</text>
</comment>
<keyword evidence="2" id="KW-0326">Glycosidase</keyword>
<evidence type="ECO:0000256" key="1">
    <source>
        <dbReference type="ARBA" id="ARBA00022801"/>
    </source>
</evidence>
<evidence type="ECO:0000313" key="6">
    <source>
        <dbReference type="Proteomes" id="UP000729402"/>
    </source>
</evidence>
<reference evidence="5" key="1">
    <citation type="journal article" date="2021" name="bioRxiv">
        <title>Whole Genome Assembly and Annotation of Northern Wild Rice, Zizania palustris L., Supports a Whole Genome Duplication in the Zizania Genus.</title>
        <authorList>
            <person name="Haas M."/>
            <person name="Kono T."/>
            <person name="Macchietto M."/>
            <person name="Millas R."/>
            <person name="McGilp L."/>
            <person name="Shao M."/>
            <person name="Duquette J."/>
            <person name="Hirsch C.N."/>
            <person name="Kimball J."/>
        </authorList>
    </citation>
    <scope>NUCLEOTIDE SEQUENCE</scope>
    <source>
        <tissue evidence="5">Fresh leaf tissue</tissue>
    </source>
</reference>
<feature type="signal peptide" evidence="3">
    <location>
        <begin position="1"/>
        <end position="22"/>
    </location>
</feature>
<keyword evidence="3" id="KW-0732">Signal</keyword>